<reference evidence="2" key="1">
    <citation type="submission" date="2021-02" db="EMBL/GenBank/DDBJ databases">
        <authorList>
            <person name="Nowell W R."/>
        </authorList>
    </citation>
    <scope>NUCLEOTIDE SEQUENCE</scope>
</reference>
<name>A0A814VR67_ADIRI</name>
<proteinExistence type="predicted"/>
<comment type="caution">
    <text evidence="2">The sequence shown here is derived from an EMBL/GenBank/DDBJ whole genome shotgun (WGS) entry which is preliminary data.</text>
</comment>
<organism evidence="2 3">
    <name type="scientific">Adineta ricciae</name>
    <name type="common">Rotifer</name>
    <dbReference type="NCBI Taxonomy" id="249248"/>
    <lineage>
        <taxon>Eukaryota</taxon>
        <taxon>Metazoa</taxon>
        <taxon>Spiralia</taxon>
        <taxon>Gnathifera</taxon>
        <taxon>Rotifera</taxon>
        <taxon>Eurotatoria</taxon>
        <taxon>Bdelloidea</taxon>
        <taxon>Adinetida</taxon>
        <taxon>Adinetidae</taxon>
        <taxon>Adineta</taxon>
    </lineage>
</organism>
<keyword evidence="1" id="KW-1133">Transmembrane helix</keyword>
<protein>
    <submittedName>
        <fullName evidence="2">Uncharacterized protein</fullName>
    </submittedName>
</protein>
<dbReference type="OrthoDB" id="10272439at2759"/>
<evidence type="ECO:0000256" key="1">
    <source>
        <dbReference type="SAM" id="Phobius"/>
    </source>
</evidence>
<accession>A0A814VR67</accession>
<keyword evidence="1" id="KW-0812">Transmembrane</keyword>
<keyword evidence="1" id="KW-0472">Membrane</keyword>
<feature type="transmembrane region" description="Helical" evidence="1">
    <location>
        <begin position="136"/>
        <end position="158"/>
    </location>
</feature>
<sequence length="196" mass="23330">MSSRKFYSISFVIIINALLITTGFITTAKYVAIRNRNRQYANSTCYVINHTCIEQQCKYCVSANGWRSKSCEIYRCWNEYLTISYPIRNETEIQSTLTHNHVRECSWNMKIGISYPCFYQQLHVNLIEWHLPAEQIYFILLFISFFLFGIILISCLLFKWRIVRRKTKSNFSHFIQHDSAVFEQNDQLNSDRSLMD</sequence>
<dbReference type="AlphaFoldDB" id="A0A814VR67"/>
<dbReference type="EMBL" id="CAJNOJ010000143">
    <property type="protein sequence ID" value="CAF1191776.1"/>
    <property type="molecule type" value="Genomic_DNA"/>
</dbReference>
<evidence type="ECO:0000313" key="3">
    <source>
        <dbReference type="Proteomes" id="UP000663852"/>
    </source>
</evidence>
<gene>
    <name evidence="2" type="ORF">EDS130_LOCUS24850</name>
</gene>
<feature type="transmembrane region" description="Helical" evidence="1">
    <location>
        <begin position="7"/>
        <end position="28"/>
    </location>
</feature>
<dbReference type="Proteomes" id="UP000663852">
    <property type="component" value="Unassembled WGS sequence"/>
</dbReference>
<evidence type="ECO:0000313" key="2">
    <source>
        <dbReference type="EMBL" id="CAF1191776.1"/>
    </source>
</evidence>